<keyword evidence="3" id="KW-1185">Reference proteome</keyword>
<evidence type="ECO:0000313" key="3">
    <source>
        <dbReference type="Proteomes" id="UP000284824"/>
    </source>
</evidence>
<accession>A0A438M6J5</accession>
<dbReference type="Pfam" id="PF12697">
    <property type="entry name" value="Abhydrolase_6"/>
    <property type="match status" value="1"/>
</dbReference>
<dbReference type="SUPFAM" id="SSF53474">
    <property type="entry name" value="alpha/beta-Hydrolases"/>
    <property type="match status" value="1"/>
</dbReference>
<dbReference type="PANTHER" id="PTHR43798">
    <property type="entry name" value="MONOACYLGLYCEROL LIPASE"/>
    <property type="match status" value="1"/>
</dbReference>
<dbReference type="EMBL" id="SAUN01000001">
    <property type="protein sequence ID" value="RVX41317.1"/>
    <property type="molecule type" value="Genomic_DNA"/>
</dbReference>
<dbReference type="PANTHER" id="PTHR43798:SF33">
    <property type="entry name" value="HYDROLASE, PUTATIVE (AFU_ORTHOLOGUE AFUA_2G14860)-RELATED"/>
    <property type="match status" value="1"/>
</dbReference>
<dbReference type="Proteomes" id="UP000284824">
    <property type="component" value="Unassembled WGS sequence"/>
</dbReference>
<dbReference type="InterPro" id="IPR050266">
    <property type="entry name" value="AB_hydrolase_sf"/>
</dbReference>
<dbReference type="GO" id="GO:0003824">
    <property type="term" value="F:catalytic activity"/>
    <property type="evidence" value="ECO:0007669"/>
    <property type="project" value="UniProtKB-ARBA"/>
</dbReference>
<dbReference type="InterPro" id="IPR000073">
    <property type="entry name" value="AB_hydrolase_1"/>
</dbReference>
<reference evidence="2 3" key="1">
    <citation type="submission" date="2019-01" db="EMBL/GenBank/DDBJ databases">
        <title>Sequencing the genomes of 1000 actinobacteria strains.</title>
        <authorList>
            <person name="Klenk H.-P."/>
        </authorList>
    </citation>
    <scope>NUCLEOTIDE SEQUENCE [LARGE SCALE GENOMIC DNA]</scope>
    <source>
        <strain evidence="2 3">DSM 43925</strain>
    </source>
</reference>
<dbReference type="OrthoDB" id="3827413at2"/>
<organism evidence="2 3">
    <name type="scientific">Nonomuraea polychroma</name>
    <dbReference type="NCBI Taxonomy" id="46176"/>
    <lineage>
        <taxon>Bacteria</taxon>
        <taxon>Bacillati</taxon>
        <taxon>Actinomycetota</taxon>
        <taxon>Actinomycetes</taxon>
        <taxon>Streptosporangiales</taxon>
        <taxon>Streptosporangiaceae</taxon>
        <taxon>Nonomuraea</taxon>
    </lineage>
</organism>
<dbReference type="RefSeq" id="WP_127933566.1">
    <property type="nucleotide sequence ID" value="NZ_SAUN01000001.1"/>
</dbReference>
<sequence length="296" mass="32213">MTTNHEAEARQAHRRPPTLVFIHGTNSSSAWASGLTSELTLRGHRCVAVDLPGHGREAFYPRSYQAPQDLQALATEPSPLAKITIDDYVEHVVEVVRRARRHGPVILVGMSQGGVTVSRVGNAIPELLDRVVYVAAYCCVDLPNVAAYLETPENSDSLLPKVTAAMVADPAVLGVNRLNWRSADPAVFQGVKEALAGDFTDEGVSRLLNMLEPDETAGIPLAEARGEAHTWGRIPRTYVRLTLDRLIPPALQDRFIAEADRLTPGNPTDVRSVAAPHVGPFDRPELVEIFAELASR</sequence>
<dbReference type="AlphaFoldDB" id="A0A438M6J5"/>
<feature type="domain" description="AB hydrolase-1" evidence="1">
    <location>
        <begin position="19"/>
        <end position="287"/>
    </location>
</feature>
<gene>
    <name evidence="2" type="ORF">EDD27_3826</name>
</gene>
<dbReference type="Gene3D" id="3.40.50.1820">
    <property type="entry name" value="alpha/beta hydrolase"/>
    <property type="match status" value="1"/>
</dbReference>
<dbReference type="InterPro" id="IPR029058">
    <property type="entry name" value="AB_hydrolase_fold"/>
</dbReference>
<comment type="caution">
    <text evidence="2">The sequence shown here is derived from an EMBL/GenBank/DDBJ whole genome shotgun (WGS) entry which is preliminary data.</text>
</comment>
<dbReference type="GO" id="GO:0016020">
    <property type="term" value="C:membrane"/>
    <property type="evidence" value="ECO:0007669"/>
    <property type="project" value="TreeGrafter"/>
</dbReference>
<evidence type="ECO:0000313" key="2">
    <source>
        <dbReference type="EMBL" id="RVX41317.1"/>
    </source>
</evidence>
<evidence type="ECO:0000259" key="1">
    <source>
        <dbReference type="Pfam" id="PF12697"/>
    </source>
</evidence>
<proteinExistence type="predicted"/>
<name>A0A438M6J5_9ACTN</name>
<protein>
    <submittedName>
        <fullName evidence="2">Pimeloyl-ACP methyl ester carboxylesterase</fullName>
    </submittedName>
</protein>